<evidence type="ECO:0000259" key="7">
    <source>
        <dbReference type="PROSITE" id="PS50158"/>
    </source>
</evidence>
<feature type="compositionally biased region" description="Polar residues" evidence="6">
    <location>
        <begin position="204"/>
        <end position="214"/>
    </location>
</feature>
<dbReference type="InterPro" id="IPR012337">
    <property type="entry name" value="RNaseH-like_sf"/>
</dbReference>
<dbReference type="SUPFAM" id="SSF53098">
    <property type="entry name" value="Ribonuclease H-like"/>
    <property type="match status" value="1"/>
</dbReference>
<feature type="compositionally biased region" description="Basic and acidic residues" evidence="6">
    <location>
        <begin position="240"/>
        <end position="254"/>
    </location>
</feature>
<dbReference type="Pfam" id="PF22936">
    <property type="entry name" value="Pol_BBD"/>
    <property type="match status" value="1"/>
</dbReference>
<dbReference type="Pfam" id="PF07727">
    <property type="entry name" value="RVT_2"/>
    <property type="match status" value="1"/>
</dbReference>
<name>Q9AU17_SOLCI</name>
<evidence type="ECO:0000259" key="8">
    <source>
        <dbReference type="PROSITE" id="PS50994"/>
    </source>
</evidence>
<keyword evidence="5" id="KW-0863">Zinc-finger</keyword>
<dbReference type="Pfam" id="PF00098">
    <property type="entry name" value="zf-CCHC"/>
    <property type="match status" value="1"/>
</dbReference>
<sequence>MSGVKYEVAKFNGDKPVFSMWQRRMKDLLIQQGLHKALGGKSKKPESMKLEDWEELDEKAASAIRLHLTDDVVNNIVDEESACGIWTKLENLYMSKTLTNKLYLKKQLYTLHMDEGTNFLSHLNVLNGLITQLANLGVKIEEEDKRIVLLNSLPSSYDTLSTTILHGKDSIQLKDVTSALLLNEKMRKKPENHGQVFITESRGRSYQRSSSNYGRSGARGKSKVRSKSKARNCYNCDQPGHFKRDCPNPKRGKGESSGQKNDDNTAAMVQNNDDVVLLINEEEECMHLAGTESEWVVDTAASYHATPVRDLFCRYVAGDYGNVKMGNTSYSKIAGIGDICFKTNVGCTLVLKDVRHVPDLRMNLISGIALDQDGYENYFANQKWRLTKGALVIAKGVARGTLYRTNAEICQGELNAAHEENSADLWHKRMGHTSEKGLQILSKKSLISFTKGTTIKPCNYWLFGKQHRVSFQTSSERKSNILDLVYSDVCGPMEIESMGGNKYFVTFIDDASRKLWVYIFRAKDQVFQVFQKFHALVERETGRKRKRLRTDNGGEYTSREFEEYCSNHGIRHEKTVPGTPQHNGVAERMNRTIVEKVRSMLRMAKLPKTFWGEAVRTACYLINRSPSVPLEFDIPERVWTNKEMSYSHLKVFGCKAFAHVPKEQRTKLDDKSVPCIFIGYGDEEFGYRLWDLVKKKVIRSRDVIFRESEVGTAADLSEKAKKKNGIIPNLVTIPSSSNHPTSAESTIDEVVEQEEQPDEIVEQGEQLGDNTEQMEYPEEEQSQPLRRSERQRVESTKYPSSEYVLIKYEGEPENLKEVLSHPEKSQWMKAMHEEMGSLQKNGTYQLVELPKGKRPLKCKWVFKLKKDGNGKLVRYKARLVVKGFEQKKGIDFDEIFSPVVKMTSIRTILSIAASLDLEVEQLDVKTAFLHGDLEEEIYMEQGEGFEVSGKKHMVCKLNKSLYGLKQAPRQWYKKFDSFMKSQTYRNTYSHPCVYFKRFSDKNFIILLLYTDYMLIVGKDKELIAKLRKDFSKSFDMKDLGPAKQILGMKIAREEQKKLGLSHEKYIERVLERFNMKSAKPISTPLVSYLKLTKQMFPTKKKGEKGDMAKVPYSSAVGSFMYAMVCTRPNIVAVCVVSRFLEIPGKEHLEAVKWILRYLRRTTRDYFCFEGSDPISKGYTNVDMEGDLDNRKSTTCYLFTFSGGDISWQSKLQKYVALSTTEAKYIAGTEVCKEMLWLKRFLQEHGLHQKEYVVYCESQSAMDLSKKAMYHATTKHIDMRYHWIREMVDDGSLQVVKIPTSENPADMVTKVVQNEKFELWKELVGMHSK</sequence>
<evidence type="ECO:0000256" key="5">
    <source>
        <dbReference type="PROSITE-ProRule" id="PRU00047"/>
    </source>
</evidence>
<dbReference type="MEROPS" id="A11.002"/>
<keyword evidence="2" id="KW-0479">Metal-binding</keyword>
<evidence type="ECO:0000256" key="1">
    <source>
        <dbReference type="ARBA" id="ARBA00022670"/>
    </source>
</evidence>
<dbReference type="SUPFAM" id="SSF56672">
    <property type="entry name" value="DNA/RNA polymerases"/>
    <property type="match status" value="1"/>
</dbReference>
<dbReference type="GO" id="GO:0006508">
    <property type="term" value="P:proteolysis"/>
    <property type="evidence" value="ECO:0007669"/>
    <property type="project" value="UniProtKB-KW"/>
</dbReference>
<dbReference type="GO" id="GO:0008270">
    <property type="term" value="F:zinc ion binding"/>
    <property type="evidence" value="ECO:0007669"/>
    <property type="project" value="UniProtKB-KW"/>
</dbReference>
<dbReference type="InterPro" id="IPR043502">
    <property type="entry name" value="DNA/RNA_pol_sf"/>
</dbReference>
<proteinExistence type="predicted"/>
<dbReference type="InterPro" id="IPR001584">
    <property type="entry name" value="Integrase_cat-core"/>
</dbReference>
<evidence type="ECO:0000256" key="6">
    <source>
        <dbReference type="SAM" id="MobiDB-lite"/>
    </source>
</evidence>
<dbReference type="InterPro" id="IPR013103">
    <property type="entry name" value="RVT_2"/>
</dbReference>
<dbReference type="Pfam" id="PF00665">
    <property type="entry name" value="rve"/>
    <property type="match status" value="1"/>
</dbReference>
<dbReference type="PANTHER" id="PTHR42648:SF28">
    <property type="entry name" value="TRANSPOSON-ENCODED PROTEIN WITH RIBONUCLEASE H-LIKE AND RETROVIRUS ZINC FINGER-LIKE DOMAINS"/>
    <property type="match status" value="1"/>
</dbReference>
<feature type="compositionally biased region" description="Acidic residues" evidence="6">
    <location>
        <begin position="746"/>
        <end position="762"/>
    </location>
</feature>
<dbReference type="PROSITE" id="PS50158">
    <property type="entry name" value="ZF_CCHC"/>
    <property type="match status" value="1"/>
</dbReference>
<dbReference type="InterPro" id="IPR039537">
    <property type="entry name" value="Retrotran_Ty1/copia-like"/>
</dbReference>
<dbReference type="CDD" id="cd09272">
    <property type="entry name" value="RNase_HI_RT_Ty1"/>
    <property type="match status" value="1"/>
</dbReference>
<dbReference type="GO" id="GO:0003676">
    <property type="term" value="F:nucleic acid binding"/>
    <property type="evidence" value="ECO:0007669"/>
    <property type="project" value="InterPro"/>
</dbReference>
<dbReference type="GO" id="GO:0004190">
    <property type="term" value="F:aspartic-type endopeptidase activity"/>
    <property type="evidence" value="ECO:0007669"/>
    <property type="project" value="UniProtKB-KW"/>
</dbReference>
<reference evidence="9" key="1">
    <citation type="journal article" date="1999" name="Biol. Res.">
        <title>Expresion Especifica de Retrotransposones LTRs en Lycopersicon chilense Inducidas por Heridas y Congelamiento.</title>
        <authorList>
            <person name="Ruiz-Lara S."/>
            <person name="Bratti S."/>
            <person name="Yanez M."/>
            <person name="Verdugo I."/>
            <person name="Gonzalez E."/>
        </authorList>
    </citation>
    <scope>NUCLEOTIDE SEQUENCE</scope>
</reference>
<dbReference type="InterPro" id="IPR057670">
    <property type="entry name" value="SH3_retrovirus"/>
</dbReference>
<evidence type="ECO:0000256" key="3">
    <source>
        <dbReference type="ARBA" id="ARBA00022750"/>
    </source>
</evidence>
<keyword evidence="1" id="KW-0645">Protease</keyword>
<dbReference type="Gene3D" id="4.10.60.10">
    <property type="entry name" value="Zinc finger, CCHC-type"/>
    <property type="match status" value="1"/>
</dbReference>
<feature type="domain" description="Integrase catalytic" evidence="8">
    <location>
        <begin position="474"/>
        <end position="643"/>
    </location>
</feature>
<feature type="region of interest" description="Disordered" evidence="6">
    <location>
        <begin position="192"/>
        <end position="267"/>
    </location>
</feature>
<feature type="compositionally biased region" description="Polar residues" evidence="6">
    <location>
        <begin position="732"/>
        <end position="745"/>
    </location>
</feature>
<dbReference type="Pfam" id="PF25597">
    <property type="entry name" value="SH3_retrovirus"/>
    <property type="match status" value="1"/>
</dbReference>
<keyword evidence="3" id="KW-0064">Aspartyl protease</keyword>
<keyword evidence="4" id="KW-0378">Hydrolase</keyword>
<dbReference type="PANTHER" id="PTHR42648">
    <property type="entry name" value="TRANSPOSASE, PUTATIVE-RELATED"/>
    <property type="match status" value="1"/>
</dbReference>
<dbReference type="Pfam" id="PF14223">
    <property type="entry name" value="Retrotran_gag_2"/>
    <property type="match status" value="1"/>
</dbReference>
<dbReference type="SUPFAM" id="SSF57756">
    <property type="entry name" value="Retrovirus zinc finger-like domains"/>
    <property type="match status" value="1"/>
</dbReference>
<dbReference type="InterPro" id="IPR025724">
    <property type="entry name" value="GAG-pre-integrase_dom"/>
</dbReference>
<dbReference type="InterPro" id="IPR036875">
    <property type="entry name" value="Znf_CCHC_sf"/>
</dbReference>
<reference evidence="9" key="2">
    <citation type="journal article" date="2005" name="Plant Physiol.">
        <title>Involvement of ethylene in stress-induced expression of the TLC1.1 retrotransposon from Lycopersicon chilense Dun.</title>
        <authorList>
            <person name="Tapia G."/>
            <person name="Verdugo I."/>
            <person name="Yanez M."/>
            <person name="Ahumada I."/>
            <person name="Theoduloz C."/>
            <person name="Cordero C."/>
            <person name="Poblete F."/>
            <person name="Gonzalez E."/>
            <person name="Ruiz-Lara S."/>
        </authorList>
    </citation>
    <scope>NUCLEOTIDE SEQUENCE</scope>
</reference>
<evidence type="ECO:0000313" key="9">
    <source>
        <dbReference type="EMBL" id="AAK29467.1"/>
    </source>
</evidence>
<dbReference type="PROSITE" id="PS50994">
    <property type="entry name" value="INTEGRASE"/>
    <property type="match status" value="1"/>
</dbReference>
<dbReference type="InterPro" id="IPR001878">
    <property type="entry name" value="Znf_CCHC"/>
</dbReference>
<evidence type="ECO:0000256" key="4">
    <source>
        <dbReference type="ARBA" id="ARBA00022801"/>
    </source>
</evidence>
<keyword evidence="5" id="KW-0862">Zinc</keyword>
<dbReference type="EMBL" id="AF279585">
    <property type="protein sequence ID" value="AAK29467.1"/>
    <property type="molecule type" value="Genomic_DNA"/>
</dbReference>
<feature type="region of interest" description="Disordered" evidence="6">
    <location>
        <begin position="731"/>
        <end position="796"/>
    </location>
</feature>
<feature type="compositionally biased region" description="Basic residues" evidence="6">
    <location>
        <begin position="218"/>
        <end position="230"/>
    </location>
</feature>
<dbReference type="Gene3D" id="3.30.420.10">
    <property type="entry name" value="Ribonuclease H-like superfamily/Ribonuclease H"/>
    <property type="match status" value="1"/>
</dbReference>
<protein>
    <submittedName>
        <fullName evidence="9">Polyprotein-like</fullName>
    </submittedName>
</protein>
<dbReference type="SMART" id="SM00343">
    <property type="entry name" value="ZnF_C2HC"/>
    <property type="match status" value="1"/>
</dbReference>
<dbReference type="GO" id="GO:0015074">
    <property type="term" value="P:DNA integration"/>
    <property type="evidence" value="ECO:0007669"/>
    <property type="project" value="InterPro"/>
</dbReference>
<evidence type="ECO:0000256" key="2">
    <source>
        <dbReference type="ARBA" id="ARBA00022723"/>
    </source>
</evidence>
<accession>Q9AU17</accession>
<feature type="domain" description="CCHC-type" evidence="7">
    <location>
        <begin position="233"/>
        <end position="248"/>
    </location>
</feature>
<dbReference type="InterPro" id="IPR036397">
    <property type="entry name" value="RNaseH_sf"/>
</dbReference>
<feature type="compositionally biased region" description="Basic and acidic residues" evidence="6">
    <location>
        <begin position="786"/>
        <end position="795"/>
    </location>
</feature>
<dbReference type="InterPro" id="IPR054722">
    <property type="entry name" value="PolX-like_BBD"/>
</dbReference>
<organism evidence="9">
    <name type="scientific">Solanum chilense</name>
    <name type="common">Tomato</name>
    <name type="synonym">Lycopersicon chilense</name>
    <dbReference type="NCBI Taxonomy" id="4083"/>
    <lineage>
        <taxon>Eukaryota</taxon>
        <taxon>Viridiplantae</taxon>
        <taxon>Streptophyta</taxon>
        <taxon>Embryophyta</taxon>
        <taxon>Tracheophyta</taxon>
        <taxon>Spermatophyta</taxon>
        <taxon>Magnoliopsida</taxon>
        <taxon>eudicotyledons</taxon>
        <taxon>Gunneridae</taxon>
        <taxon>Pentapetalae</taxon>
        <taxon>asterids</taxon>
        <taxon>lamiids</taxon>
        <taxon>Solanales</taxon>
        <taxon>Solanaceae</taxon>
        <taxon>Solanoideae</taxon>
        <taxon>Solaneae</taxon>
        <taxon>Solanum</taxon>
        <taxon>Solanum subgen. Lycopersicon</taxon>
    </lineage>
</organism>
<dbReference type="Pfam" id="PF13976">
    <property type="entry name" value="gag_pre-integrs"/>
    <property type="match status" value="1"/>
</dbReference>